<protein>
    <submittedName>
        <fullName evidence="1">Uncharacterized protein</fullName>
    </submittedName>
</protein>
<accession>A0A101U6B3</accession>
<comment type="caution">
    <text evidence="1">The sequence shown here is derived from an EMBL/GenBank/DDBJ whole genome shotgun (WGS) entry which is preliminary data.</text>
</comment>
<dbReference type="RefSeq" id="WP_062717739.1">
    <property type="nucleotide sequence ID" value="NZ_KQ948926.1"/>
</dbReference>
<dbReference type="EMBL" id="LMWY01000010">
    <property type="protein sequence ID" value="KUO04830.1"/>
    <property type="molecule type" value="Genomic_DNA"/>
</dbReference>
<dbReference type="STRING" id="661399.AQJ67_10025"/>
<dbReference type="Proteomes" id="UP000053429">
    <property type="component" value="Unassembled WGS sequence"/>
</dbReference>
<dbReference type="AlphaFoldDB" id="A0A101U6B3"/>
<sequence>MGPRLLFGTFDDIRGRCDIAPARQTASEPGYDDGAIVPNENWKPLTADDAEQHRANDSVPDSARIELVRRPLPDLDPGDLAGRLEAAARLDPLNGHWPTELLGCAASPGNWATTTEDSTTGRRIGLHVDNFDRLPYGRRHQGRRRLCLNLGPGPRYLLIGDHDIQQICRTLYADPDRHHPHTEDIRRYVAAGHPLRCLRIRFDPGDGYIAPTEFLAHDGSTAGIDQSSVAAFWLGRPPNTS</sequence>
<dbReference type="OrthoDB" id="4312010at2"/>
<reference evidence="1 2" key="1">
    <citation type="submission" date="2015-10" db="EMBL/GenBank/DDBJ databases">
        <title>Draft genome sequence of Streptomyces caeruleatus NRRL B-24802, type strain for the species Streptomyces caeruleatus.</title>
        <authorList>
            <person name="Ruckert C."/>
            <person name="Winkler A."/>
            <person name="Kalinowski J."/>
            <person name="Kampfer P."/>
            <person name="Glaeser S."/>
        </authorList>
    </citation>
    <scope>NUCLEOTIDE SEQUENCE [LARGE SCALE GENOMIC DNA]</scope>
    <source>
        <strain evidence="1 2">NRRL B-24802</strain>
    </source>
</reference>
<evidence type="ECO:0000313" key="2">
    <source>
        <dbReference type="Proteomes" id="UP000053429"/>
    </source>
</evidence>
<organism evidence="1 2">
    <name type="scientific">Streptomyces caeruleatus</name>
    <dbReference type="NCBI Taxonomy" id="661399"/>
    <lineage>
        <taxon>Bacteria</taxon>
        <taxon>Bacillati</taxon>
        <taxon>Actinomycetota</taxon>
        <taxon>Actinomycetes</taxon>
        <taxon>Kitasatosporales</taxon>
        <taxon>Streptomycetaceae</taxon>
        <taxon>Streptomyces</taxon>
    </lineage>
</organism>
<name>A0A101U6B3_9ACTN</name>
<gene>
    <name evidence="1" type="ORF">AQJ67_10025</name>
</gene>
<evidence type="ECO:0000313" key="1">
    <source>
        <dbReference type="EMBL" id="KUO04830.1"/>
    </source>
</evidence>
<keyword evidence="2" id="KW-1185">Reference proteome</keyword>
<proteinExistence type="predicted"/>